<dbReference type="EMBL" id="CP087880">
    <property type="protein sequence ID" value="UGS39566.1"/>
    <property type="molecule type" value="Genomic_DNA"/>
</dbReference>
<gene>
    <name evidence="1" type="ORF">G163CM_02490</name>
</gene>
<proteinExistence type="predicted"/>
<sequence>MWCASQEAFFVPVIARTFETAHIFLLFFCDISADNQMTSHIVYMTSHLRTLTPALPGKVQD</sequence>
<reference evidence="1 2" key="1">
    <citation type="journal article" date="2022" name="Int. J. Syst. Evol. Microbiol.">
        <title>Pseudocitrobacter corydidari sp. nov., isolated from the Asian emerald cockroach Corydidarum magnifica.</title>
        <authorList>
            <person name="Guzman J."/>
            <person name="Poehlein A."/>
            <person name="Glaeser S.P."/>
            <person name="Schwengers O."/>
            <person name="Blom J."/>
            <person name="Hollensteiner J."/>
            <person name="Kampfer P."/>
            <person name="Vilcinskas A."/>
        </authorList>
    </citation>
    <scope>NUCLEOTIDE SEQUENCE [LARGE SCALE GENOMIC DNA]</scope>
    <source>
        <strain evidence="1">G163CM</strain>
    </source>
</reference>
<keyword evidence="2" id="KW-1185">Reference proteome</keyword>
<dbReference type="Proteomes" id="UP001199659">
    <property type="component" value="Chromosome"/>
</dbReference>
<evidence type="ECO:0000313" key="2">
    <source>
        <dbReference type="Proteomes" id="UP001199659"/>
    </source>
</evidence>
<name>A0ABY3S0H3_9ENTR</name>
<protein>
    <submittedName>
        <fullName evidence="1">Uncharacterized protein</fullName>
    </submittedName>
</protein>
<evidence type="ECO:0000313" key="1">
    <source>
        <dbReference type="EMBL" id="UGS39566.1"/>
    </source>
</evidence>
<organism evidence="1 2">
    <name type="scientific">Pseudocitrobacter corydidari</name>
    <dbReference type="NCBI Taxonomy" id="2891570"/>
    <lineage>
        <taxon>Bacteria</taxon>
        <taxon>Pseudomonadati</taxon>
        <taxon>Pseudomonadota</taxon>
        <taxon>Gammaproteobacteria</taxon>
        <taxon>Enterobacterales</taxon>
        <taxon>Enterobacteriaceae</taxon>
        <taxon>Pseudocitrobacter</taxon>
    </lineage>
</organism>
<accession>A0ABY3S0H3</accession>